<comment type="caution">
    <text evidence="2">The sequence shown here is derived from an EMBL/GenBank/DDBJ whole genome shotgun (WGS) entry which is preliminary data.</text>
</comment>
<evidence type="ECO:0000256" key="1">
    <source>
        <dbReference type="SAM" id="Phobius"/>
    </source>
</evidence>
<keyword evidence="1" id="KW-0812">Transmembrane</keyword>
<keyword evidence="1" id="KW-0472">Membrane</keyword>
<evidence type="ECO:0000313" key="2">
    <source>
        <dbReference type="EMBL" id="MBP2363301.1"/>
    </source>
</evidence>
<protein>
    <submittedName>
        <fullName evidence="2">PurR-regulated permease PerM</fullName>
    </submittedName>
</protein>
<dbReference type="Proteomes" id="UP001519311">
    <property type="component" value="Unassembled WGS sequence"/>
</dbReference>
<sequence length="68" mass="7917">MERGRRWTAITLWATWWAVVTAALWFLGAVFDQRPDLVGCAASAVLVIVVGEVADRLRRRFYPRRRTR</sequence>
<proteinExistence type="predicted"/>
<name>A0ABS4VHC1_9ACTN</name>
<keyword evidence="3" id="KW-1185">Reference proteome</keyword>
<dbReference type="Pfam" id="PF10935">
    <property type="entry name" value="DUF2637"/>
    <property type="match status" value="1"/>
</dbReference>
<evidence type="ECO:0000313" key="3">
    <source>
        <dbReference type="Proteomes" id="UP001519311"/>
    </source>
</evidence>
<dbReference type="InterPro" id="IPR021235">
    <property type="entry name" value="DUF2637"/>
</dbReference>
<dbReference type="EMBL" id="JAGINS010000001">
    <property type="protein sequence ID" value="MBP2363301.1"/>
    <property type="molecule type" value="Genomic_DNA"/>
</dbReference>
<feature type="transmembrane region" description="Helical" evidence="1">
    <location>
        <begin position="12"/>
        <end position="31"/>
    </location>
</feature>
<accession>A0ABS4VHC1</accession>
<feature type="transmembrane region" description="Helical" evidence="1">
    <location>
        <begin position="37"/>
        <end position="57"/>
    </location>
</feature>
<dbReference type="RefSeq" id="WP_124283310.1">
    <property type="nucleotide sequence ID" value="NZ_BMWJ01000011.1"/>
</dbReference>
<keyword evidence="1" id="KW-1133">Transmembrane helix</keyword>
<reference evidence="2 3" key="1">
    <citation type="submission" date="2021-03" db="EMBL/GenBank/DDBJ databases">
        <title>Sequencing the genomes of 1000 actinobacteria strains.</title>
        <authorList>
            <person name="Klenk H.-P."/>
        </authorList>
    </citation>
    <scope>NUCLEOTIDE SEQUENCE [LARGE SCALE GENOMIC DNA]</scope>
    <source>
        <strain evidence="2 3">DSM 40843</strain>
    </source>
</reference>
<gene>
    <name evidence="2" type="ORF">JOF59_005701</name>
</gene>
<dbReference type="GeneID" id="97340554"/>
<organism evidence="2 3">
    <name type="scientific">Streptomyces clavifer</name>
    <dbReference type="NCBI Taxonomy" id="68188"/>
    <lineage>
        <taxon>Bacteria</taxon>
        <taxon>Bacillati</taxon>
        <taxon>Actinomycetota</taxon>
        <taxon>Actinomycetes</taxon>
        <taxon>Kitasatosporales</taxon>
        <taxon>Streptomycetaceae</taxon>
        <taxon>Streptomyces</taxon>
    </lineage>
</organism>